<evidence type="ECO:0000313" key="1">
    <source>
        <dbReference type="EMBL" id="MBC6111260.1"/>
    </source>
</evidence>
<proteinExistence type="predicted"/>
<protein>
    <submittedName>
        <fullName evidence="1">DNA alkylation repair protein</fullName>
    </submittedName>
</protein>
<dbReference type="Proteomes" id="UP000652755">
    <property type="component" value="Unassembled WGS sequence"/>
</dbReference>
<dbReference type="RefSeq" id="WP_187071720.1">
    <property type="nucleotide sequence ID" value="NZ_JACRYL010000010.1"/>
</dbReference>
<accession>A0ABR7KTV3</accession>
<evidence type="ECO:0000313" key="2">
    <source>
        <dbReference type="Proteomes" id="UP000652755"/>
    </source>
</evidence>
<dbReference type="PANTHER" id="PTHR41291:SF1">
    <property type="entry name" value="DNA ALKYLATION REPAIR PROTEIN"/>
    <property type="match status" value="1"/>
</dbReference>
<dbReference type="PANTHER" id="PTHR41291">
    <property type="entry name" value="DNA ALKYLATION REPAIR PROTEIN"/>
    <property type="match status" value="1"/>
</dbReference>
<dbReference type="InterPro" id="IPR014825">
    <property type="entry name" value="DNA_alkylation"/>
</dbReference>
<reference evidence="1 2" key="1">
    <citation type="submission" date="2020-08" db="EMBL/GenBank/DDBJ databases">
        <authorList>
            <person name="Sun Q."/>
            <person name="Inoue M."/>
        </authorList>
    </citation>
    <scope>NUCLEOTIDE SEQUENCE [LARGE SCALE GENOMIC DNA]</scope>
    <source>
        <strain evidence="1 2">CCM 8938</strain>
    </source>
</reference>
<gene>
    <name evidence="1" type="ORF">H7U22_12600</name>
</gene>
<keyword evidence="2" id="KW-1185">Reference proteome</keyword>
<dbReference type="SUPFAM" id="SSF48371">
    <property type="entry name" value="ARM repeat"/>
    <property type="match status" value="1"/>
</dbReference>
<name>A0ABR7KTV3_9SPHI</name>
<dbReference type="InterPro" id="IPR016024">
    <property type="entry name" value="ARM-type_fold"/>
</dbReference>
<dbReference type="Gene3D" id="1.25.10.90">
    <property type="match status" value="1"/>
</dbReference>
<sequence length="222" mass="25529">MNLQDTLSTLESLADEKVRKQHLKSGARENLFGAKMGDIRTVAKKIKSDHPLALELWKTENIDARMLAILILNPKELSPEEIEKMVSSETFAWAADWFYNYIVKEYPTKEQFREKWINSNDKMLARAGWSLTSGRIAREPEGINIPEILNRIESEMQNLPTEIQWTMNSALVQVGIHHPNYRERALAIGEKLGIYRDYPVSKGCTSPFAPIWINAMVSRQKQ</sequence>
<dbReference type="EMBL" id="JACRYL010000010">
    <property type="protein sequence ID" value="MBC6111260.1"/>
    <property type="molecule type" value="Genomic_DNA"/>
</dbReference>
<organism evidence="1 2">
    <name type="scientific">Pedobacter fastidiosus</name>
    <dbReference type="NCBI Taxonomy" id="2765361"/>
    <lineage>
        <taxon>Bacteria</taxon>
        <taxon>Pseudomonadati</taxon>
        <taxon>Bacteroidota</taxon>
        <taxon>Sphingobacteriia</taxon>
        <taxon>Sphingobacteriales</taxon>
        <taxon>Sphingobacteriaceae</taxon>
        <taxon>Pedobacter</taxon>
    </lineage>
</organism>
<dbReference type="CDD" id="cd06561">
    <property type="entry name" value="AlkD_like"/>
    <property type="match status" value="1"/>
</dbReference>
<comment type="caution">
    <text evidence="1">The sequence shown here is derived from an EMBL/GenBank/DDBJ whole genome shotgun (WGS) entry which is preliminary data.</text>
</comment>
<dbReference type="Pfam" id="PF08713">
    <property type="entry name" value="DNA_alkylation"/>
    <property type="match status" value="1"/>
</dbReference>